<proteinExistence type="predicted"/>
<keyword evidence="1" id="KW-0812">Transmembrane</keyword>
<accession>A0A9E2SAU3</accession>
<reference evidence="3" key="1">
    <citation type="submission" date="2021-06" db="EMBL/GenBank/DDBJ databases">
        <authorList>
            <person name="Huq M.A."/>
        </authorList>
    </citation>
    <scope>NUCLEOTIDE SEQUENCE</scope>
    <source>
        <strain evidence="3">MAH-26</strain>
    </source>
</reference>
<keyword evidence="1" id="KW-0472">Membrane</keyword>
<dbReference type="Proteomes" id="UP000812270">
    <property type="component" value="Unassembled WGS sequence"/>
</dbReference>
<dbReference type="NCBIfam" id="TIGR03513">
    <property type="entry name" value="GldL_gliding"/>
    <property type="match status" value="1"/>
</dbReference>
<evidence type="ECO:0000259" key="2">
    <source>
        <dbReference type="Pfam" id="PF22827"/>
    </source>
</evidence>
<protein>
    <submittedName>
        <fullName evidence="3">Gliding motility protein GldL</fullName>
    </submittedName>
</protein>
<feature type="domain" description="Gliding motility protein GldL-like N-terminal" evidence="2">
    <location>
        <begin position="15"/>
        <end position="76"/>
    </location>
</feature>
<dbReference type="RefSeq" id="WP_217791592.1">
    <property type="nucleotide sequence ID" value="NZ_JAHSPG010000008.1"/>
</dbReference>
<sequence>MAGASKSTERIVNVIVCVGAAVVIFGAWAKILHKPIADFMLTVGLLTEALIFIVYAFLPPPGGEMAAIAEALPKMAGGAGSGNPALQGLDKMMQEADITPANLKKLGESFNKLGTTVNQIKDASDVVTATSDYAVKTKEASAALGSMKDAYLKSAATMQSFNEASESTKQFHGQVQVLTKNLSSLNTIYELELQDTNNHLKAMNAFYNNLSQASQAMSGSVADAKKTQEQISLLAKNLGNLNQVYGNMLSAMQGR</sequence>
<keyword evidence="4" id="KW-1185">Reference proteome</keyword>
<gene>
    <name evidence="3" type="primary">gldL</name>
    <name evidence="3" type="ORF">KTO63_12320</name>
</gene>
<name>A0A9E2SAU3_9BACT</name>
<evidence type="ECO:0000313" key="3">
    <source>
        <dbReference type="EMBL" id="MBV4357939.1"/>
    </source>
</evidence>
<dbReference type="AlphaFoldDB" id="A0A9E2SAU3"/>
<dbReference type="Pfam" id="PF22827">
    <property type="entry name" value="GldL_N"/>
    <property type="match status" value="1"/>
</dbReference>
<dbReference type="EMBL" id="JAHSPG010000008">
    <property type="protein sequence ID" value="MBV4357939.1"/>
    <property type="molecule type" value="Genomic_DNA"/>
</dbReference>
<feature type="transmembrane region" description="Helical" evidence="1">
    <location>
        <begin position="12"/>
        <end position="33"/>
    </location>
</feature>
<dbReference type="InterPro" id="IPR019852">
    <property type="entry name" value="Motility-assoc_prot_GldL"/>
</dbReference>
<feature type="transmembrane region" description="Helical" evidence="1">
    <location>
        <begin position="39"/>
        <end position="58"/>
    </location>
</feature>
<dbReference type="InterPro" id="IPR055087">
    <property type="entry name" value="GldL-like_N"/>
</dbReference>
<evidence type="ECO:0000313" key="4">
    <source>
        <dbReference type="Proteomes" id="UP000812270"/>
    </source>
</evidence>
<evidence type="ECO:0000256" key="1">
    <source>
        <dbReference type="SAM" id="Phobius"/>
    </source>
</evidence>
<comment type="caution">
    <text evidence="3">The sequence shown here is derived from an EMBL/GenBank/DDBJ whole genome shotgun (WGS) entry which is preliminary data.</text>
</comment>
<organism evidence="3 4">
    <name type="scientific">Pinibacter aurantiacus</name>
    <dbReference type="NCBI Taxonomy" id="2851599"/>
    <lineage>
        <taxon>Bacteria</taxon>
        <taxon>Pseudomonadati</taxon>
        <taxon>Bacteroidota</taxon>
        <taxon>Chitinophagia</taxon>
        <taxon>Chitinophagales</taxon>
        <taxon>Chitinophagaceae</taxon>
        <taxon>Pinibacter</taxon>
    </lineage>
</organism>
<keyword evidence="1" id="KW-1133">Transmembrane helix</keyword>